<reference evidence="7 8" key="1">
    <citation type="journal article" date="2008" name="Nature">
        <title>The Trichoplax genome and the nature of placozoans.</title>
        <authorList>
            <person name="Srivastava M."/>
            <person name="Begovic E."/>
            <person name="Chapman J."/>
            <person name="Putnam N.H."/>
            <person name="Hellsten U."/>
            <person name="Kawashima T."/>
            <person name="Kuo A."/>
            <person name="Mitros T."/>
            <person name="Salamov A."/>
            <person name="Carpenter M.L."/>
            <person name="Signorovitch A.Y."/>
            <person name="Moreno M.A."/>
            <person name="Kamm K."/>
            <person name="Grimwood J."/>
            <person name="Schmutz J."/>
            <person name="Shapiro H."/>
            <person name="Grigoriev I.V."/>
            <person name="Buss L.W."/>
            <person name="Schierwater B."/>
            <person name="Dellaporta S.L."/>
            <person name="Rokhsar D.S."/>
        </authorList>
    </citation>
    <scope>NUCLEOTIDE SEQUENCE [LARGE SCALE GENOMIC DNA]</scope>
    <source>
        <strain evidence="7 8">Grell-BS-1999</strain>
    </source>
</reference>
<dbReference type="RefSeq" id="XP_002111423.1">
    <property type="nucleotide sequence ID" value="XM_002111387.1"/>
</dbReference>
<evidence type="ECO:0000313" key="7">
    <source>
        <dbReference type="EMBL" id="EDV25390.1"/>
    </source>
</evidence>
<dbReference type="SUPFAM" id="SSF54534">
    <property type="entry name" value="FKBP-like"/>
    <property type="match status" value="1"/>
</dbReference>
<feature type="domain" description="PPIase FKBP-type" evidence="6">
    <location>
        <begin position="8"/>
        <end position="96"/>
    </location>
</feature>
<name>B3RUW5_TRIAD</name>
<dbReference type="InterPro" id="IPR001179">
    <property type="entry name" value="PPIase_FKBP_dom"/>
</dbReference>
<dbReference type="InterPro" id="IPR046357">
    <property type="entry name" value="PPIase_dom_sf"/>
</dbReference>
<dbReference type="Gene3D" id="3.10.50.40">
    <property type="match status" value="1"/>
</dbReference>
<dbReference type="InterPro" id="IPR044609">
    <property type="entry name" value="FKBP2/11"/>
</dbReference>
<dbReference type="PhylomeDB" id="B3RUW5"/>
<dbReference type="PANTHER" id="PTHR45779">
    <property type="entry name" value="PEPTIDYLPROLYL ISOMERASE"/>
    <property type="match status" value="1"/>
</dbReference>
<evidence type="ECO:0000256" key="3">
    <source>
        <dbReference type="ARBA" id="ARBA00023110"/>
    </source>
</evidence>
<keyword evidence="3 5" id="KW-0697">Rotamase</keyword>
<evidence type="ECO:0000256" key="2">
    <source>
        <dbReference type="ARBA" id="ARBA00013194"/>
    </source>
</evidence>
<gene>
    <name evidence="7" type="ORF">TRIADDRAFT_8123</name>
</gene>
<dbReference type="eggNOG" id="KOG0549">
    <property type="taxonomic scope" value="Eukaryota"/>
</dbReference>
<dbReference type="Pfam" id="PF00254">
    <property type="entry name" value="FKBP_C"/>
    <property type="match status" value="1"/>
</dbReference>
<protein>
    <recommendedName>
        <fullName evidence="2 5">peptidylprolyl isomerase</fullName>
        <ecNumber evidence="2 5">5.2.1.8</ecNumber>
    </recommendedName>
</protein>
<dbReference type="AlphaFoldDB" id="B3RUW5"/>
<dbReference type="PANTHER" id="PTHR45779:SF7">
    <property type="entry name" value="PEPTIDYLPROLYL ISOMERASE"/>
    <property type="match status" value="1"/>
</dbReference>
<dbReference type="KEGG" id="tad:TRIADDRAFT_8123"/>
<feature type="non-terminal residue" evidence="7">
    <location>
        <position position="96"/>
    </location>
</feature>
<dbReference type="STRING" id="10228.B3RUW5"/>
<proteinExistence type="predicted"/>
<evidence type="ECO:0000313" key="8">
    <source>
        <dbReference type="Proteomes" id="UP000009022"/>
    </source>
</evidence>
<comment type="catalytic activity">
    <reaction evidence="1 5">
        <text>[protein]-peptidylproline (omega=180) = [protein]-peptidylproline (omega=0)</text>
        <dbReference type="Rhea" id="RHEA:16237"/>
        <dbReference type="Rhea" id="RHEA-COMP:10747"/>
        <dbReference type="Rhea" id="RHEA-COMP:10748"/>
        <dbReference type="ChEBI" id="CHEBI:83833"/>
        <dbReference type="ChEBI" id="CHEBI:83834"/>
        <dbReference type="EC" id="5.2.1.8"/>
    </reaction>
</comment>
<evidence type="ECO:0000256" key="5">
    <source>
        <dbReference type="PROSITE-ProRule" id="PRU00277"/>
    </source>
</evidence>
<dbReference type="OMA" id="ECELVEC"/>
<dbReference type="GeneID" id="6753144"/>
<sequence length="96" mass="10674">CDQKTAVGDKVRIHYVGKLEDGKVFDSSLQDGREPFEFTLGKGMVIKGWEKGLLDMCVDEKRQLTIPPHLAYGERGYPPVIPGNAVLIFETQLIGI</sequence>
<dbReference type="HOGENOM" id="CLU_013615_12_3_1"/>
<dbReference type="EC" id="5.2.1.8" evidence="2 5"/>
<dbReference type="EMBL" id="DS985244">
    <property type="protein sequence ID" value="EDV25390.1"/>
    <property type="molecule type" value="Genomic_DNA"/>
</dbReference>
<keyword evidence="4 5" id="KW-0413">Isomerase</keyword>
<organism evidence="7 8">
    <name type="scientific">Trichoplax adhaerens</name>
    <name type="common">Trichoplax reptans</name>
    <dbReference type="NCBI Taxonomy" id="10228"/>
    <lineage>
        <taxon>Eukaryota</taxon>
        <taxon>Metazoa</taxon>
        <taxon>Placozoa</taxon>
        <taxon>Uniplacotomia</taxon>
        <taxon>Trichoplacea</taxon>
        <taxon>Trichoplacidae</taxon>
        <taxon>Trichoplax</taxon>
    </lineage>
</organism>
<keyword evidence="8" id="KW-1185">Reference proteome</keyword>
<dbReference type="GO" id="GO:0003755">
    <property type="term" value="F:peptidyl-prolyl cis-trans isomerase activity"/>
    <property type="evidence" value="ECO:0000318"/>
    <property type="project" value="GO_Central"/>
</dbReference>
<feature type="non-terminal residue" evidence="7">
    <location>
        <position position="1"/>
    </location>
</feature>
<evidence type="ECO:0000256" key="1">
    <source>
        <dbReference type="ARBA" id="ARBA00000971"/>
    </source>
</evidence>
<dbReference type="FunFam" id="3.10.50.40:FF:000006">
    <property type="entry name" value="Peptidyl-prolyl cis-trans isomerase"/>
    <property type="match status" value="1"/>
</dbReference>
<evidence type="ECO:0000256" key="4">
    <source>
        <dbReference type="ARBA" id="ARBA00023235"/>
    </source>
</evidence>
<accession>B3RUW5</accession>
<dbReference type="PROSITE" id="PS50059">
    <property type="entry name" value="FKBP_PPIASE"/>
    <property type="match status" value="1"/>
</dbReference>
<dbReference type="CTD" id="6753144"/>
<dbReference type="InParanoid" id="B3RUW5"/>
<dbReference type="OrthoDB" id="77911at2759"/>
<evidence type="ECO:0000259" key="6">
    <source>
        <dbReference type="PROSITE" id="PS50059"/>
    </source>
</evidence>
<dbReference type="Proteomes" id="UP000009022">
    <property type="component" value="Unassembled WGS sequence"/>
</dbReference>